<sequence length="375" mass="42924">MPENPQGNQGVVAREVASSQMPRELPDIYCWVTRNVLGSPPILGQQYLDELKSGVIFGGRELERWCWWRSLAQGIRVFFSDFQKRLLNRACIALLQLHLNVWSAIHCFAPVTEFLEFSQDLEVFLYLFTFFSLNTEGKTKKGYVSVRPDKYRKIFCLYEDSFHDFKGRFFKIFQVDEHRPFWLSLEGQGRFPSYWSSDVGMEYVPVTYRGLNAEKKDISGDILFKLFSERNLKLKSVLGRQSEAREAIVKMAGNDVIIQRLHRLVRLSPSGSVLGASGPAPSAPVPPPNVPHPASVSGTQALPEGGFRVTSEGVASLYSRCLLRFGKRSLRLPSLLTRNVMLMMPPRTRRDQGFPRERLKMFARWIVHLMPWVSS</sequence>
<feature type="compositionally biased region" description="Pro residues" evidence="1">
    <location>
        <begin position="281"/>
        <end position="291"/>
    </location>
</feature>
<protein>
    <submittedName>
        <fullName evidence="2">Uncharacterized protein</fullName>
    </submittedName>
</protein>
<reference evidence="2 3" key="1">
    <citation type="journal article" date="2023" name="Plants (Basel)">
        <title>Bridging the Gap: Combining Genomics and Transcriptomics Approaches to Understand Stylosanthes scabra, an Orphan Legume from the Brazilian Caatinga.</title>
        <authorList>
            <person name="Ferreira-Neto J.R.C."/>
            <person name="da Silva M.D."/>
            <person name="Binneck E."/>
            <person name="de Melo N.F."/>
            <person name="da Silva R.H."/>
            <person name="de Melo A.L.T.M."/>
            <person name="Pandolfi V."/>
            <person name="Bustamante F.O."/>
            <person name="Brasileiro-Vidal A.C."/>
            <person name="Benko-Iseppon A.M."/>
        </authorList>
    </citation>
    <scope>NUCLEOTIDE SEQUENCE [LARGE SCALE GENOMIC DNA]</scope>
    <source>
        <tissue evidence="2">Leaves</tissue>
    </source>
</reference>
<evidence type="ECO:0000313" key="3">
    <source>
        <dbReference type="Proteomes" id="UP001341840"/>
    </source>
</evidence>
<comment type="caution">
    <text evidence="2">The sequence shown here is derived from an EMBL/GenBank/DDBJ whole genome shotgun (WGS) entry which is preliminary data.</text>
</comment>
<keyword evidence="3" id="KW-1185">Reference proteome</keyword>
<proteinExistence type="predicted"/>
<evidence type="ECO:0000313" key="2">
    <source>
        <dbReference type="EMBL" id="MED6115374.1"/>
    </source>
</evidence>
<evidence type="ECO:0000256" key="1">
    <source>
        <dbReference type="SAM" id="MobiDB-lite"/>
    </source>
</evidence>
<name>A0ABU6QTI7_9FABA</name>
<dbReference type="EMBL" id="JASCZI010001701">
    <property type="protein sequence ID" value="MED6115374.1"/>
    <property type="molecule type" value="Genomic_DNA"/>
</dbReference>
<gene>
    <name evidence="2" type="ORF">PIB30_089839</name>
</gene>
<organism evidence="2 3">
    <name type="scientific">Stylosanthes scabra</name>
    <dbReference type="NCBI Taxonomy" id="79078"/>
    <lineage>
        <taxon>Eukaryota</taxon>
        <taxon>Viridiplantae</taxon>
        <taxon>Streptophyta</taxon>
        <taxon>Embryophyta</taxon>
        <taxon>Tracheophyta</taxon>
        <taxon>Spermatophyta</taxon>
        <taxon>Magnoliopsida</taxon>
        <taxon>eudicotyledons</taxon>
        <taxon>Gunneridae</taxon>
        <taxon>Pentapetalae</taxon>
        <taxon>rosids</taxon>
        <taxon>fabids</taxon>
        <taxon>Fabales</taxon>
        <taxon>Fabaceae</taxon>
        <taxon>Papilionoideae</taxon>
        <taxon>50 kb inversion clade</taxon>
        <taxon>dalbergioids sensu lato</taxon>
        <taxon>Dalbergieae</taxon>
        <taxon>Pterocarpus clade</taxon>
        <taxon>Stylosanthes</taxon>
    </lineage>
</organism>
<feature type="region of interest" description="Disordered" evidence="1">
    <location>
        <begin position="275"/>
        <end position="299"/>
    </location>
</feature>
<dbReference type="Proteomes" id="UP001341840">
    <property type="component" value="Unassembled WGS sequence"/>
</dbReference>
<accession>A0ABU6QTI7</accession>